<reference evidence="3" key="3">
    <citation type="submission" date="2020-05" db="EMBL/GenBank/DDBJ databases">
        <title>Complete genome sequence of Bradyrhizobium diazoefficiens XF9 isolated from soybean nodule.</title>
        <authorList>
            <person name="Noda R."/>
            <person name="Kakizaki K."/>
            <person name="Minamisawa K."/>
        </authorList>
    </citation>
    <scope>NUCLEOTIDE SEQUENCE</scope>
    <source>
        <strain evidence="3">XF9</strain>
    </source>
</reference>
<dbReference type="AlphaFoldDB" id="A0A809XLA5"/>
<gene>
    <name evidence="1" type="ORF">XF2B_19960</name>
    <name evidence="2" type="ORF">XF3B_19910</name>
    <name evidence="3" type="ORF">XF9B_19800</name>
</gene>
<evidence type="ECO:0000313" key="2">
    <source>
        <dbReference type="EMBL" id="BCE36960.1"/>
    </source>
</evidence>
<dbReference type="EMBL" id="AP023092">
    <property type="protein sequence ID" value="BCE28227.1"/>
    <property type="molecule type" value="Genomic_DNA"/>
</dbReference>
<organism evidence="1">
    <name type="scientific">Bradyrhizobium diazoefficiens</name>
    <dbReference type="NCBI Taxonomy" id="1355477"/>
    <lineage>
        <taxon>Bacteria</taxon>
        <taxon>Pseudomonadati</taxon>
        <taxon>Pseudomonadota</taxon>
        <taxon>Alphaproteobacteria</taxon>
        <taxon>Hyphomicrobiales</taxon>
        <taxon>Nitrobacteraceae</taxon>
        <taxon>Bradyrhizobium</taxon>
    </lineage>
</organism>
<dbReference type="EMBL" id="AP023098">
    <property type="protein sequence ID" value="BCE80559.1"/>
    <property type="molecule type" value="Genomic_DNA"/>
</dbReference>
<reference evidence="1" key="1">
    <citation type="submission" date="2020-05" db="EMBL/GenBank/DDBJ databases">
        <title>Complete genome sequence of Bradyrhizobium diazoefficiens XF2 isolated from soybean nodule.</title>
        <authorList>
            <person name="Noda R."/>
            <person name="Kakizaki K."/>
            <person name="Minamisawa K."/>
        </authorList>
    </citation>
    <scope>NUCLEOTIDE SEQUENCE</scope>
    <source>
        <strain evidence="1">XF2</strain>
    </source>
</reference>
<dbReference type="EMBL" id="AP023093">
    <property type="protein sequence ID" value="BCE36960.1"/>
    <property type="molecule type" value="Genomic_DNA"/>
</dbReference>
<name>A0A809XLA5_9BRAD</name>
<evidence type="ECO:0000313" key="1">
    <source>
        <dbReference type="EMBL" id="BCE28227.1"/>
    </source>
</evidence>
<accession>A0A809XLA5</accession>
<reference evidence="2" key="2">
    <citation type="submission" date="2020-05" db="EMBL/GenBank/DDBJ databases">
        <title>Complete genome sequence of Bradyrhizobium diazoefficiens XF3 isolated from soybean nodule.</title>
        <authorList>
            <person name="Noda R."/>
            <person name="Kakizaki K."/>
            <person name="Minamisawa K."/>
        </authorList>
    </citation>
    <scope>NUCLEOTIDE SEQUENCE</scope>
    <source>
        <strain evidence="2">XF3</strain>
    </source>
</reference>
<proteinExistence type="predicted"/>
<sequence length="105" mass="11632">MNGAGFFHHAHRADDCHALIKILTTIRRRAGACGAARASPKENGKAVGRAVAVRSEGCPETSRLQMERRQPRSWYIDVGEAAVNDEIAFLKAEIYLREIALACRR</sequence>
<evidence type="ECO:0000313" key="3">
    <source>
        <dbReference type="EMBL" id="BCE80559.1"/>
    </source>
</evidence>
<protein>
    <submittedName>
        <fullName evidence="1">Uncharacterized protein</fullName>
    </submittedName>
</protein>